<evidence type="ECO:0000313" key="5">
    <source>
        <dbReference type="EMBL" id="MCK2037884.1"/>
    </source>
</evidence>
<dbReference type="InterPro" id="IPR029017">
    <property type="entry name" value="Enolase-like_N"/>
</dbReference>
<dbReference type="InterPro" id="IPR013341">
    <property type="entry name" value="Mandelate_racemase_N_dom"/>
</dbReference>
<comment type="caution">
    <text evidence="5">The sequence shown here is derived from an EMBL/GenBank/DDBJ whole genome shotgun (WGS) entry which is preliminary data.</text>
</comment>
<dbReference type="InterPro" id="IPR013342">
    <property type="entry name" value="Mandelate_racemase_C"/>
</dbReference>
<feature type="domain" description="Mandelate racemase/muconate lactonizing enzyme C-terminal" evidence="4">
    <location>
        <begin position="140"/>
        <end position="244"/>
    </location>
</feature>
<keyword evidence="2" id="KW-0479">Metal-binding</keyword>
<evidence type="ECO:0000313" key="6">
    <source>
        <dbReference type="Proteomes" id="UP001300096"/>
    </source>
</evidence>
<keyword evidence="6" id="KW-1185">Reference proteome</keyword>
<organism evidence="5 6">
    <name type="scientific">Microbacterium croceum</name>
    <dbReference type="NCBI Taxonomy" id="2851645"/>
    <lineage>
        <taxon>Bacteria</taxon>
        <taxon>Bacillati</taxon>
        <taxon>Actinomycetota</taxon>
        <taxon>Actinomycetes</taxon>
        <taxon>Micrococcales</taxon>
        <taxon>Microbacteriaceae</taxon>
        <taxon>Microbacterium</taxon>
    </lineage>
</organism>
<dbReference type="Gene3D" id="3.20.20.120">
    <property type="entry name" value="Enolase-like C-terminal domain"/>
    <property type="match status" value="1"/>
</dbReference>
<dbReference type="EMBL" id="JAHWXN010000002">
    <property type="protein sequence ID" value="MCK2037884.1"/>
    <property type="molecule type" value="Genomic_DNA"/>
</dbReference>
<dbReference type="PANTHER" id="PTHR13794:SF58">
    <property type="entry name" value="MITOCHONDRIAL ENOLASE SUPERFAMILY MEMBER 1"/>
    <property type="match status" value="1"/>
</dbReference>
<accession>A0ABT0FIJ2</accession>
<evidence type="ECO:0000256" key="3">
    <source>
        <dbReference type="ARBA" id="ARBA00022842"/>
    </source>
</evidence>
<dbReference type="Proteomes" id="UP001300096">
    <property type="component" value="Unassembled WGS sequence"/>
</dbReference>
<dbReference type="InterPro" id="IPR029065">
    <property type="entry name" value="Enolase_C-like"/>
</dbReference>
<evidence type="ECO:0000256" key="2">
    <source>
        <dbReference type="ARBA" id="ARBA00022723"/>
    </source>
</evidence>
<gene>
    <name evidence="5" type="ORF">KZC51_17280</name>
</gene>
<protein>
    <submittedName>
        <fullName evidence="5">Mandelate racemase/muconate lactonizing enzyme family protein</fullName>
    </submittedName>
</protein>
<dbReference type="InterPro" id="IPR036849">
    <property type="entry name" value="Enolase-like_C_sf"/>
</dbReference>
<dbReference type="InterPro" id="IPR018110">
    <property type="entry name" value="Mandel_Rmase/mucon_lact_enz_CS"/>
</dbReference>
<dbReference type="CDD" id="cd03316">
    <property type="entry name" value="MR_like"/>
    <property type="match status" value="1"/>
</dbReference>
<dbReference type="SUPFAM" id="SSF54826">
    <property type="entry name" value="Enolase N-terminal domain-like"/>
    <property type="match status" value="1"/>
</dbReference>
<evidence type="ECO:0000259" key="4">
    <source>
        <dbReference type="SMART" id="SM00922"/>
    </source>
</evidence>
<dbReference type="InterPro" id="IPR046945">
    <property type="entry name" value="RHMD-like"/>
</dbReference>
<dbReference type="SFLD" id="SFLDG00179">
    <property type="entry name" value="mandelate_racemase"/>
    <property type="match status" value="1"/>
</dbReference>
<dbReference type="PROSITE" id="PS00908">
    <property type="entry name" value="MR_MLE_1"/>
    <property type="match status" value="1"/>
</dbReference>
<comment type="cofactor">
    <cofactor evidence="1">
        <name>Mg(2+)</name>
        <dbReference type="ChEBI" id="CHEBI:18420"/>
    </cofactor>
</comment>
<dbReference type="SMART" id="SM00922">
    <property type="entry name" value="MR_MLE"/>
    <property type="match status" value="1"/>
</dbReference>
<dbReference type="SUPFAM" id="SSF51604">
    <property type="entry name" value="Enolase C-terminal domain-like"/>
    <property type="match status" value="1"/>
</dbReference>
<keyword evidence="3" id="KW-0460">Magnesium</keyword>
<proteinExistence type="predicted"/>
<sequence>MHILRIDTCGLRGATPEGGWSHELQPDDIVHTLVAVHTDDGRVGVGSAFTSENLVRGAIDLLAPHLIGQNPLEVERLTETLHQTAFWMGRGGSLTHATSAIDIALWDLAGQASSQPVGRLLGGRHRERVRPYASVLMDDPAPMTANLEELVETGFSAFKIGWWKFGRVDAATDEATVAAARAAVGDRLLAVDAGGSEAFFPGDLAWAKRTARMLADYDVAWFEEALAPDDIDGFAELRASSPVRISGGEVLTRRQSFQPYLDRHAFDIVQPDTTKGGGLSESRRIGWAAQDRGIRLIPHGWNTGIGLAADLQLASALASTDLVEYKTGSAYVDDLISGGWRLDADGFLDIPSKPGLGVTLDEDTLARYGTRPDFAATARS</sequence>
<reference evidence="5 6" key="1">
    <citation type="submission" date="2021-06" db="EMBL/GenBank/DDBJ databases">
        <title>Genome-based taxonomic framework of Microbacterium strains isolated from marine environment, the description of four new species and reclassification of four preexisting species.</title>
        <authorList>
            <person name="Lee S.D."/>
            <person name="Kim S.-M."/>
            <person name="Byeon Y.-S."/>
            <person name="Yang H.L."/>
            <person name="Kim I.S."/>
        </authorList>
    </citation>
    <scope>NUCLEOTIDE SEQUENCE [LARGE SCALE GENOMIC DNA]</scope>
    <source>
        <strain evidence="5 6">SSW1-49</strain>
    </source>
</reference>
<dbReference type="Gene3D" id="3.30.390.10">
    <property type="entry name" value="Enolase-like, N-terminal domain"/>
    <property type="match status" value="1"/>
</dbReference>
<dbReference type="RefSeq" id="WP_247631243.1">
    <property type="nucleotide sequence ID" value="NZ_JAHWXN010000002.1"/>
</dbReference>
<dbReference type="PANTHER" id="PTHR13794">
    <property type="entry name" value="ENOLASE SUPERFAMILY, MANDELATE RACEMASE"/>
    <property type="match status" value="1"/>
</dbReference>
<dbReference type="SFLD" id="SFLDS00001">
    <property type="entry name" value="Enolase"/>
    <property type="match status" value="1"/>
</dbReference>
<evidence type="ECO:0000256" key="1">
    <source>
        <dbReference type="ARBA" id="ARBA00001946"/>
    </source>
</evidence>
<dbReference type="Pfam" id="PF13378">
    <property type="entry name" value="MR_MLE_C"/>
    <property type="match status" value="1"/>
</dbReference>
<name>A0ABT0FIJ2_9MICO</name>
<dbReference type="Pfam" id="PF02746">
    <property type="entry name" value="MR_MLE_N"/>
    <property type="match status" value="1"/>
</dbReference>